<name>A0A853CI86_9ACTN</name>
<organism evidence="2 3">
    <name type="scientific">Petropleomorpha daqingensis</name>
    <dbReference type="NCBI Taxonomy" id="2026353"/>
    <lineage>
        <taxon>Bacteria</taxon>
        <taxon>Bacillati</taxon>
        <taxon>Actinomycetota</taxon>
        <taxon>Actinomycetes</taxon>
        <taxon>Geodermatophilales</taxon>
        <taxon>Geodermatophilaceae</taxon>
        <taxon>Petropleomorpha</taxon>
    </lineage>
</organism>
<dbReference type="Gene3D" id="3.40.630.30">
    <property type="match status" value="1"/>
</dbReference>
<dbReference type="GO" id="GO:0016747">
    <property type="term" value="F:acyltransferase activity, transferring groups other than amino-acyl groups"/>
    <property type="evidence" value="ECO:0007669"/>
    <property type="project" value="InterPro"/>
</dbReference>
<comment type="caution">
    <text evidence="2">The sequence shown here is derived from an EMBL/GenBank/DDBJ whole genome shotgun (WGS) entry which is preliminary data.</text>
</comment>
<dbReference type="EMBL" id="JACBZT010000001">
    <property type="protein sequence ID" value="NYJ07665.1"/>
    <property type="molecule type" value="Genomic_DNA"/>
</dbReference>
<dbReference type="InterPro" id="IPR016181">
    <property type="entry name" value="Acyl_CoA_acyltransferase"/>
</dbReference>
<dbReference type="AlphaFoldDB" id="A0A853CI86"/>
<gene>
    <name evidence="2" type="ORF">GGQ55_003943</name>
</gene>
<sequence>MTIRTGDGSDLPGVVRLMDRAVEWLVAQGRTGQWGDQPWSASERRVERLGQIIEDGELLVLDRDGAAVAALSHGPVAHAYVPAVDEPEDYVLLLVSDPAVRGAGRQLLDESWQRARARGIGLQRVDCYGGDDGKLVRFYESAGFTRTQPFDVDGWPGQLLERRA</sequence>
<keyword evidence="2" id="KW-0808">Transferase</keyword>
<proteinExistence type="predicted"/>
<dbReference type="Proteomes" id="UP000541969">
    <property type="component" value="Unassembled WGS sequence"/>
</dbReference>
<protein>
    <submittedName>
        <fullName evidence="2">GNAT superfamily N-acetyltransferase</fullName>
    </submittedName>
</protein>
<dbReference type="RefSeq" id="WP_179719692.1">
    <property type="nucleotide sequence ID" value="NZ_JACBZT010000001.1"/>
</dbReference>
<evidence type="ECO:0000259" key="1">
    <source>
        <dbReference type="PROSITE" id="PS51186"/>
    </source>
</evidence>
<evidence type="ECO:0000313" key="2">
    <source>
        <dbReference type="EMBL" id="NYJ07665.1"/>
    </source>
</evidence>
<reference evidence="2 3" key="1">
    <citation type="submission" date="2020-07" db="EMBL/GenBank/DDBJ databases">
        <title>Sequencing the genomes of 1000 actinobacteria strains.</title>
        <authorList>
            <person name="Klenk H.-P."/>
        </authorList>
    </citation>
    <scope>NUCLEOTIDE SEQUENCE [LARGE SCALE GENOMIC DNA]</scope>
    <source>
        <strain evidence="2 3">DSM 104001</strain>
    </source>
</reference>
<accession>A0A853CI86</accession>
<feature type="domain" description="N-acetyltransferase" evidence="1">
    <location>
        <begin position="1"/>
        <end position="164"/>
    </location>
</feature>
<dbReference type="InterPro" id="IPR000182">
    <property type="entry name" value="GNAT_dom"/>
</dbReference>
<keyword evidence="3" id="KW-1185">Reference proteome</keyword>
<dbReference type="SUPFAM" id="SSF55729">
    <property type="entry name" value="Acyl-CoA N-acyltransferases (Nat)"/>
    <property type="match status" value="1"/>
</dbReference>
<dbReference type="PROSITE" id="PS51186">
    <property type="entry name" value="GNAT"/>
    <property type="match status" value="1"/>
</dbReference>
<evidence type="ECO:0000313" key="3">
    <source>
        <dbReference type="Proteomes" id="UP000541969"/>
    </source>
</evidence>